<accession>A0AAD5KEA9</accession>
<proteinExistence type="predicted"/>
<keyword evidence="2" id="KW-1133">Transmembrane helix</keyword>
<keyword evidence="2" id="KW-0812">Transmembrane</keyword>
<sequence>MFDQELTGYLNPPDLDYSLKWYEETKPDELWANQFNPHFKKVIAYLLESKRKFQEKILEKEAIQKEKIKRIRKTAFYLILGTIFIILVIGVFAYDAKKQESIAQQARLKAESEKERARIEKERADFLYIEAQSAMKDAQKSEQIALIEKKRADDEYIKANTLQKKAESQKQQIQEAFKSLDSKSAELGKTVAELQVSNIQKERATKDAESARAYQESLNKILYLKNIIQKNDLQKEQLEELLPEVQTAYLTYQTASISFKGQVLPNNDLYQILIQLRKDLIGAKMLEGRTNDLAALPNGLRKIAVSSTDFLQQVEMMAPYSIQNPHWETKSLNLDLPKS</sequence>
<evidence type="ECO:0000256" key="1">
    <source>
        <dbReference type="SAM" id="Coils"/>
    </source>
</evidence>
<evidence type="ECO:0000313" key="4">
    <source>
        <dbReference type="Proteomes" id="UP000820818"/>
    </source>
</evidence>
<dbReference type="EMBL" id="WJBH02000187">
    <property type="protein sequence ID" value="KAI9550107.1"/>
    <property type="molecule type" value="Genomic_DNA"/>
</dbReference>
<feature type="transmembrane region" description="Helical" evidence="2">
    <location>
        <begin position="75"/>
        <end position="94"/>
    </location>
</feature>
<keyword evidence="4" id="KW-1185">Reference proteome</keyword>
<protein>
    <submittedName>
        <fullName evidence="3">Uncharacterized protein</fullName>
    </submittedName>
</protein>
<gene>
    <name evidence="3" type="ORF">GHT06_005001</name>
</gene>
<reference evidence="3" key="1">
    <citation type="submission" date="2022-05" db="EMBL/GenBank/DDBJ databases">
        <title>A multi-omics perspective on studying reproductive biology in Daphnia sinensis.</title>
        <authorList>
            <person name="Jia J."/>
        </authorList>
    </citation>
    <scope>NUCLEOTIDE SEQUENCE</scope>
    <source>
        <strain evidence="3">WSL</strain>
    </source>
</reference>
<keyword evidence="2" id="KW-0472">Membrane</keyword>
<keyword evidence="1" id="KW-0175">Coiled coil</keyword>
<comment type="caution">
    <text evidence="3">The sequence shown here is derived from an EMBL/GenBank/DDBJ whole genome shotgun (WGS) entry which is preliminary data.</text>
</comment>
<feature type="coiled-coil region" evidence="1">
    <location>
        <begin position="96"/>
        <end position="125"/>
    </location>
</feature>
<organism evidence="3 4">
    <name type="scientific">Daphnia sinensis</name>
    <dbReference type="NCBI Taxonomy" id="1820382"/>
    <lineage>
        <taxon>Eukaryota</taxon>
        <taxon>Metazoa</taxon>
        <taxon>Ecdysozoa</taxon>
        <taxon>Arthropoda</taxon>
        <taxon>Crustacea</taxon>
        <taxon>Branchiopoda</taxon>
        <taxon>Diplostraca</taxon>
        <taxon>Cladocera</taxon>
        <taxon>Anomopoda</taxon>
        <taxon>Daphniidae</taxon>
        <taxon>Daphnia</taxon>
        <taxon>Daphnia similis group</taxon>
    </lineage>
</organism>
<name>A0AAD5KEA9_9CRUS</name>
<dbReference type="AlphaFoldDB" id="A0AAD5KEA9"/>
<dbReference type="Proteomes" id="UP000820818">
    <property type="component" value="Unassembled WGS sequence"/>
</dbReference>
<evidence type="ECO:0000313" key="3">
    <source>
        <dbReference type="EMBL" id="KAI9550107.1"/>
    </source>
</evidence>
<evidence type="ECO:0000256" key="2">
    <source>
        <dbReference type="SAM" id="Phobius"/>
    </source>
</evidence>